<keyword evidence="6" id="KW-0238">DNA-binding</keyword>
<dbReference type="SMART" id="SM00448">
    <property type="entry name" value="REC"/>
    <property type="match status" value="1"/>
</dbReference>
<evidence type="ECO:0000256" key="5">
    <source>
        <dbReference type="ARBA" id="ARBA00023015"/>
    </source>
</evidence>
<dbReference type="PROSITE" id="PS50110">
    <property type="entry name" value="RESPONSE_REGULATORY"/>
    <property type="match status" value="1"/>
</dbReference>
<dbReference type="Pfam" id="PF25601">
    <property type="entry name" value="AAA_lid_14"/>
    <property type="match status" value="1"/>
</dbReference>
<dbReference type="Pfam" id="PF00072">
    <property type="entry name" value="Response_reg"/>
    <property type="match status" value="1"/>
</dbReference>
<evidence type="ECO:0000259" key="10">
    <source>
        <dbReference type="PROSITE" id="PS50110"/>
    </source>
</evidence>
<dbReference type="Proteomes" id="UP000705867">
    <property type="component" value="Unassembled WGS sequence"/>
</dbReference>
<dbReference type="GO" id="GO:0000160">
    <property type="term" value="P:phosphorelay signal transduction system"/>
    <property type="evidence" value="ECO:0007669"/>
    <property type="project" value="UniProtKB-KW"/>
</dbReference>
<dbReference type="InterPro" id="IPR025662">
    <property type="entry name" value="Sigma_54_int_dom_ATP-bd_1"/>
</dbReference>
<dbReference type="InterPro" id="IPR027417">
    <property type="entry name" value="P-loop_NTPase"/>
</dbReference>
<dbReference type="SUPFAM" id="SSF52540">
    <property type="entry name" value="P-loop containing nucleoside triphosphate hydrolases"/>
    <property type="match status" value="1"/>
</dbReference>
<dbReference type="SUPFAM" id="SSF46689">
    <property type="entry name" value="Homeodomain-like"/>
    <property type="match status" value="1"/>
</dbReference>
<dbReference type="InterPro" id="IPR002197">
    <property type="entry name" value="HTH_Fis"/>
</dbReference>
<feature type="domain" description="Sigma-54 factor interaction" evidence="9">
    <location>
        <begin position="142"/>
        <end position="371"/>
    </location>
</feature>
<keyword evidence="3" id="KW-0067">ATP-binding</keyword>
<evidence type="ECO:0000313" key="12">
    <source>
        <dbReference type="Proteomes" id="UP000705867"/>
    </source>
</evidence>
<dbReference type="PANTHER" id="PTHR32071">
    <property type="entry name" value="TRANSCRIPTIONAL REGULATORY PROTEIN"/>
    <property type="match status" value="1"/>
</dbReference>
<dbReference type="Gene3D" id="1.10.10.60">
    <property type="entry name" value="Homeodomain-like"/>
    <property type="match status" value="1"/>
</dbReference>
<dbReference type="FunFam" id="3.40.50.300:FF:000006">
    <property type="entry name" value="DNA-binding transcriptional regulator NtrC"/>
    <property type="match status" value="1"/>
</dbReference>
<name>A0A953JCL2_9BACT</name>
<dbReference type="SMART" id="SM00382">
    <property type="entry name" value="AAA"/>
    <property type="match status" value="1"/>
</dbReference>
<accession>A0A953JCL2</accession>
<evidence type="ECO:0000256" key="3">
    <source>
        <dbReference type="ARBA" id="ARBA00022840"/>
    </source>
</evidence>
<dbReference type="InterPro" id="IPR025943">
    <property type="entry name" value="Sigma_54_int_dom_ATP-bd_2"/>
</dbReference>
<evidence type="ECO:0000256" key="6">
    <source>
        <dbReference type="ARBA" id="ARBA00023125"/>
    </source>
</evidence>
<dbReference type="InterPro" id="IPR025944">
    <property type="entry name" value="Sigma_54_int_dom_CS"/>
</dbReference>
<dbReference type="AlphaFoldDB" id="A0A953JCL2"/>
<dbReference type="InterPro" id="IPR009057">
    <property type="entry name" value="Homeodomain-like_sf"/>
</dbReference>
<evidence type="ECO:0000256" key="2">
    <source>
        <dbReference type="ARBA" id="ARBA00022741"/>
    </source>
</evidence>
<reference evidence="11" key="2">
    <citation type="submission" date="2021-08" db="EMBL/GenBank/DDBJ databases">
        <authorList>
            <person name="Dalcin Martins P."/>
        </authorList>
    </citation>
    <scope>NUCLEOTIDE SEQUENCE</scope>
    <source>
        <strain evidence="11">MAG_39</strain>
    </source>
</reference>
<feature type="modified residue" description="4-aspartylphosphate" evidence="8">
    <location>
        <position position="52"/>
    </location>
</feature>
<dbReference type="Gene3D" id="3.40.50.300">
    <property type="entry name" value="P-loop containing nucleotide triphosphate hydrolases"/>
    <property type="match status" value="1"/>
</dbReference>
<keyword evidence="7" id="KW-0804">Transcription</keyword>
<dbReference type="PROSITE" id="PS00676">
    <property type="entry name" value="SIGMA54_INTERACT_2"/>
    <property type="match status" value="1"/>
</dbReference>
<evidence type="ECO:0000256" key="4">
    <source>
        <dbReference type="ARBA" id="ARBA00023012"/>
    </source>
</evidence>
<dbReference type="CDD" id="cd00009">
    <property type="entry name" value="AAA"/>
    <property type="match status" value="1"/>
</dbReference>
<dbReference type="Pfam" id="PF02954">
    <property type="entry name" value="HTH_8"/>
    <property type="match status" value="1"/>
</dbReference>
<keyword evidence="5" id="KW-0805">Transcription regulation</keyword>
<dbReference type="InterPro" id="IPR011006">
    <property type="entry name" value="CheY-like_superfamily"/>
</dbReference>
<sequence length="462" mass="51533">MKKILLIEDERSMRLGLAHSLKSQGYSVKAVADGAEGIHLIGTESFDVVVTDLKLPGANGIEVLKAVKSASFDAGVMIITAFADVKTAVEAMKEGAYDYIAKPFDPDELLIVIERFFKQRELEHENIRLREEIRECKHFEQIIGASPGMQLVFDKIRAVAKTDSDVIIYGESGTGKELVANAIYNLSARRDKPFVKINCAAIPEALLESELFGHEKGAFTGAVQRRKGKFEVAQGGTIFLDEVGDLPIPLQAKLLRVIENRSFERLGGNESITIDVRIVYATSKSLKKEEETGKFRRDLYYRLNVLPIQVPPLRERREDISLLIRHFLGSIGSNQGKPDISIAPDALEALLQYDYPGNVRELKHAVEMAVTFCPGKVITLPCLPAEMRVQMPDLEHIQKDSCGESSVIERVKAYERDLIARVLEETGGRKKETAKKLGVSRGTLWRKLKEHGFTLPESDTDE</sequence>
<keyword evidence="1 8" id="KW-0597">Phosphoprotein</keyword>
<evidence type="ECO:0000256" key="7">
    <source>
        <dbReference type="ARBA" id="ARBA00023163"/>
    </source>
</evidence>
<dbReference type="InterPro" id="IPR002078">
    <property type="entry name" value="Sigma_54_int"/>
</dbReference>
<dbReference type="InterPro" id="IPR058031">
    <property type="entry name" value="AAA_lid_NorR"/>
</dbReference>
<dbReference type="PANTHER" id="PTHR32071:SF57">
    <property type="entry name" value="C4-DICARBOXYLATE TRANSPORT TRANSCRIPTIONAL REGULATORY PROTEIN DCTD"/>
    <property type="match status" value="1"/>
</dbReference>
<protein>
    <submittedName>
        <fullName evidence="11">Sigma-54 dependent transcriptional regulator</fullName>
    </submittedName>
</protein>
<gene>
    <name evidence="11" type="ORF">K8I29_03765</name>
</gene>
<dbReference type="SUPFAM" id="SSF52172">
    <property type="entry name" value="CheY-like"/>
    <property type="match status" value="1"/>
</dbReference>
<dbReference type="GO" id="GO:0043565">
    <property type="term" value="F:sequence-specific DNA binding"/>
    <property type="evidence" value="ECO:0007669"/>
    <property type="project" value="InterPro"/>
</dbReference>
<dbReference type="GO" id="GO:0006355">
    <property type="term" value="P:regulation of DNA-templated transcription"/>
    <property type="evidence" value="ECO:0007669"/>
    <property type="project" value="InterPro"/>
</dbReference>
<evidence type="ECO:0000256" key="1">
    <source>
        <dbReference type="ARBA" id="ARBA00022553"/>
    </source>
</evidence>
<dbReference type="GO" id="GO:0005524">
    <property type="term" value="F:ATP binding"/>
    <property type="evidence" value="ECO:0007669"/>
    <property type="project" value="UniProtKB-KW"/>
</dbReference>
<comment type="caution">
    <text evidence="11">The sequence shown here is derived from an EMBL/GenBank/DDBJ whole genome shotgun (WGS) entry which is preliminary data.</text>
</comment>
<dbReference type="InterPro" id="IPR001789">
    <property type="entry name" value="Sig_transdc_resp-reg_receiver"/>
</dbReference>
<dbReference type="Gene3D" id="1.10.8.60">
    <property type="match status" value="1"/>
</dbReference>
<dbReference type="PROSITE" id="PS00675">
    <property type="entry name" value="SIGMA54_INTERACT_1"/>
    <property type="match status" value="1"/>
</dbReference>
<dbReference type="Pfam" id="PF00158">
    <property type="entry name" value="Sigma54_activat"/>
    <property type="match status" value="1"/>
</dbReference>
<dbReference type="PROSITE" id="PS50045">
    <property type="entry name" value="SIGMA54_INTERACT_4"/>
    <property type="match status" value="1"/>
</dbReference>
<dbReference type="InterPro" id="IPR003593">
    <property type="entry name" value="AAA+_ATPase"/>
</dbReference>
<dbReference type="PRINTS" id="PR01590">
    <property type="entry name" value="HTHFIS"/>
</dbReference>
<dbReference type="PROSITE" id="PS00688">
    <property type="entry name" value="SIGMA54_INTERACT_3"/>
    <property type="match status" value="1"/>
</dbReference>
<organism evidence="11 12">
    <name type="scientific">Candidatus Nitrobium versatile</name>
    <dbReference type="NCBI Taxonomy" id="2884831"/>
    <lineage>
        <taxon>Bacteria</taxon>
        <taxon>Pseudomonadati</taxon>
        <taxon>Nitrospirota</taxon>
        <taxon>Nitrospiria</taxon>
        <taxon>Nitrospirales</taxon>
        <taxon>Nitrospiraceae</taxon>
        <taxon>Candidatus Nitrobium</taxon>
    </lineage>
</organism>
<evidence type="ECO:0000313" key="11">
    <source>
        <dbReference type="EMBL" id="MBZ0155316.1"/>
    </source>
</evidence>
<proteinExistence type="predicted"/>
<feature type="domain" description="Response regulatory" evidence="10">
    <location>
        <begin position="3"/>
        <end position="117"/>
    </location>
</feature>
<reference evidence="11" key="1">
    <citation type="journal article" date="2021" name="bioRxiv">
        <title>Unraveling nitrogen, sulfur and carbon metabolic pathways and microbial community transcriptional responses to substrate deprivation and toxicity stresses in a bioreactor mimicking anoxic brackish coastal sediment conditions.</title>
        <authorList>
            <person name="Martins P.D."/>
            <person name="Echeveste M.J."/>
            <person name="Arshad A."/>
            <person name="Kurth J."/>
            <person name="Ouboter H."/>
            <person name="Jetten M.S.M."/>
            <person name="Welte C.U."/>
        </authorList>
    </citation>
    <scope>NUCLEOTIDE SEQUENCE</scope>
    <source>
        <strain evidence="11">MAG_39</strain>
    </source>
</reference>
<dbReference type="FunFam" id="3.40.50.2300:FF:000018">
    <property type="entry name" value="DNA-binding transcriptional regulator NtrC"/>
    <property type="match status" value="1"/>
</dbReference>
<keyword evidence="2" id="KW-0547">Nucleotide-binding</keyword>
<evidence type="ECO:0000259" key="9">
    <source>
        <dbReference type="PROSITE" id="PS50045"/>
    </source>
</evidence>
<evidence type="ECO:0000256" key="8">
    <source>
        <dbReference type="PROSITE-ProRule" id="PRU00169"/>
    </source>
</evidence>
<keyword evidence="4" id="KW-0902">Two-component regulatory system</keyword>
<dbReference type="Gene3D" id="3.40.50.2300">
    <property type="match status" value="1"/>
</dbReference>
<dbReference type="EMBL" id="JAIOIV010000028">
    <property type="protein sequence ID" value="MBZ0155316.1"/>
    <property type="molecule type" value="Genomic_DNA"/>
</dbReference>